<feature type="non-terminal residue" evidence="2">
    <location>
        <position position="1"/>
    </location>
</feature>
<dbReference type="Proteomes" id="UP001138894">
    <property type="component" value="Unassembled WGS sequence"/>
</dbReference>
<dbReference type="Pfam" id="PF14206">
    <property type="entry name" value="Cys_rich_CPCC"/>
    <property type="match status" value="1"/>
</dbReference>
<dbReference type="AlphaFoldDB" id="A0A9X1JPH2"/>
<feature type="domain" description="Cysteine-rich CPCC" evidence="1">
    <location>
        <begin position="155"/>
        <end position="222"/>
    </location>
</feature>
<gene>
    <name evidence="2" type="ORF">KCG49_16220</name>
</gene>
<evidence type="ECO:0000259" key="1">
    <source>
        <dbReference type="Pfam" id="PF14206"/>
    </source>
</evidence>
<name>A0A9X1JPH2_9FLAO</name>
<evidence type="ECO:0000313" key="3">
    <source>
        <dbReference type="Proteomes" id="UP001138894"/>
    </source>
</evidence>
<dbReference type="RefSeq" id="WP_218548001.1">
    <property type="nucleotide sequence ID" value="NZ_JAGSPD010000028.1"/>
</dbReference>
<proteinExistence type="predicted"/>
<comment type="caution">
    <text evidence="2">The sequence shown here is derived from an EMBL/GenBank/DDBJ whole genome shotgun (WGS) entry which is preliminary data.</text>
</comment>
<sequence>SSLLFFLINLLKLIDCKLKACIANEAQQWLFVRRASLRHTQWALGNIRKNTLEREKAIGKYSTIKLKELSQEERAEQLEIMTYEDWSDSEGWSSLPKSVRNEIENGEEIHNPELKKYDSVLMIWLKNGLQSVTNEFLCEKLNIDKIIGEPIKLESCPCCGHRTIGERGNYEICKVCWWEDDGQDNQHSEEVMGGPNYGISLVMGRYNYLIYGLYDPKRTDLMELKAEENEFEKGRIFEIVDNEYLIEKGTDWKWKITLPNNV</sequence>
<evidence type="ECO:0000313" key="2">
    <source>
        <dbReference type="EMBL" id="MBV7270730.1"/>
    </source>
</evidence>
<organism evidence="2 3">
    <name type="scientific">Winogradskyella luteola</name>
    <dbReference type="NCBI Taxonomy" id="2828330"/>
    <lineage>
        <taxon>Bacteria</taxon>
        <taxon>Pseudomonadati</taxon>
        <taxon>Bacteroidota</taxon>
        <taxon>Flavobacteriia</taxon>
        <taxon>Flavobacteriales</taxon>
        <taxon>Flavobacteriaceae</taxon>
        <taxon>Winogradskyella</taxon>
    </lineage>
</organism>
<accession>A0A9X1JPH2</accession>
<dbReference type="EMBL" id="JAGSPD010000028">
    <property type="protein sequence ID" value="MBV7270730.1"/>
    <property type="molecule type" value="Genomic_DNA"/>
</dbReference>
<keyword evidence="3" id="KW-1185">Reference proteome</keyword>
<protein>
    <recommendedName>
        <fullName evidence="1">Cysteine-rich CPCC domain-containing protein</fullName>
    </recommendedName>
</protein>
<reference evidence="2" key="1">
    <citation type="submission" date="2021-04" db="EMBL/GenBank/DDBJ databases">
        <authorList>
            <person name="Pira H."/>
            <person name="Risdian C."/>
            <person name="Wink J."/>
        </authorList>
    </citation>
    <scope>NUCLEOTIDE SEQUENCE</scope>
    <source>
        <strain evidence="2">WHY3</strain>
    </source>
</reference>
<dbReference type="InterPro" id="IPR025983">
    <property type="entry name" value="Cys_rich_CPCC"/>
</dbReference>